<feature type="signal peptide" evidence="2">
    <location>
        <begin position="1"/>
        <end position="20"/>
    </location>
</feature>
<protein>
    <submittedName>
        <fullName evidence="4">Outer membrane protein</fullName>
    </submittedName>
</protein>
<dbReference type="AlphaFoldDB" id="A0A4R7D8X3"/>
<dbReference type="Gene3D" id="2.40.160.20">
    <property type="match status" value="1"/>
</dbReference>
<dbReference type="SUPFAM" id="SSF56925">
    <property type="entry name" value="OMPA-like"/>
    <property type="match status" value="1"/>
</dbReference>
<dbReference type="OrthoDB" id="945117at2"/>
<dbReference type="Pfam" id="PF13505">
    <property type="entry name" value="OMP_b-brl"/>
    <property type="match status" value="1"/>
</dbReference>
<feature type="chain" id="PRO_5020772903" evidence="2">
    <location>
        <begin position="21"/>
        <end position="195"/>
    </location>
</feature>
<keyword evidence="5" id="KW-1185">Reference proteome</keyword>
<dbReference type="InterPro" id="IPR011250">
    <property type="entry name" value="OMP/PagP_B-barrel"/>
</dbReference>
<sequence>MKKLFLTLTAVSALTLASHAQTEQGKFLIGGQVGFSTSKYEDIDGKYNAFSINPTAGYFVSDNWAVGTGIGYSWSNRDNGTNLDYKTNWFNVSPFVRNYIGEGDFKFFSQLSVPMAWGKQTTETMAGTEERKFERYGVELAPGFAYFPVSNVGIELRVRGLYFESQKDKTNDVTNNTFGLDVNSLAPTLGVQFYF</sequence>
<dbReference type="InterPro" id="IPR027385">
    <property type="entry name" value="Beta-barrel_OMP"/>
</dbReference>
<evidence type="ECO:0000313" key="5">
    <source>
        <dbReference type="Proteomes" id="UP000294752"/>
    </source>
</evidence>
<organism evidence="4 5">
    <name type="scientific">Sphingobacterium paludis</name>
    <dbReference type="NCBI Taxonomy" id="1476465"/>
    <lineage>
        <taxon>Bacteria</taxon>
        <taxon>Pseudomonadati</taxon>
        <taxon>Bacteroidota</taxon>
        <taxon>Sphingobacteriia</taxon>
        <taxon>Sphingobacteriales</taxon>
        <taxon>Sphingobacteriaceae</taxon>
        <taxon>Sphingobacterium</taxon>
    </lineage>
</organism>
<gene>
    <name evidence="4" type="ORF">B0I21_101590</name>
</gene>
<feature type="domain" description="Outer membrane protein beta-barrel" evidence="3">
    <location>
        <begin position="7"/>
        <end position="182"/>
    </location>
</feature>
<accession>A0A4R7D8X3</accession>
<dbReference type="RefSeq" id="WP_133638868.1">
    <property type="nucleotide sequence ID" value="NZ_SNZV01000001.1"/>
</dbReference>
<name>A0A4R7D8X3_9SPHI</name>
<dbReference type="EMBL" id="SNZV01000001">
    <property type="protein sequence ID" value="TDS17719.1"/>
    <property type="molecule type" value="Genomic_DNA"/>
</dbReference>
<evidence type="ECO:0000259" key="3">
    <source>
        <dbReference type="Pfam" id="PF13505"/>
    </source>
</evidence>
<keyword evidence="1 2" id="KW-0732">Signal</keyword>
<evidence type="ECO:0000313" key="4">
    <source>
        <dbReference type="EMBL" id="TDS17719.1"/>
    </source>
</evidence>
<comment type="caution">
    <text evidence="4">The sequence shown here is derived from an EMBL/GenBank/DDBJ whole genome shotgun (WGS) entry which is preliminary data.</text>
</comment>
<evidence type="ECO:0000256" key="2">
    <source>
        <dbReference type="SAM" id="SignalP"/>
    </source>
</evidence>
<proteinExistence type="predicted"/>
<evidence type="ECO:0000256" key="1">
    <source>
        <dbReference type="ARBA" id="ARBA00022729"/>
    </source>
</evidence>
<reference evidence="4 5" key="1">
    <citation type="submission" date="2019-03" db="EMBL/GenBank/DDBJ databases">
        <title>Genomic Encyclopedia of Type Strains, Phase III (KMG-III): the genomes of soil and plant-associated and newly described type strains.</title>
        <authorList>
            <person name="Whitman W."/>
        </authorList>
    </citation>
    <scope>NUCLEOTIDE SEQUENCE [LARGE SCALE GENOMIC DNA]</scope>
    <source>
        <strain evidence="4 5">CGMCC 1.12801</strain>
    </source>
</reference>
<dbReference type="Proteomes" id="UP000294752">
    <property type="component" value="Unassembled WGS sequence"/>
</dbReference>